<organism evidence="5 6">
    <name type="scientific">Pseudomicrostroma glucosiphilum</name>
    <dbReference type="NCBI Taxonomy" id="1684307"/>
    <lineage>
        <taxon>Eukaryota</taxon>
        <taxon>Fungi</taxon>
        <taxon>Dikarya</taxon>
        <taxon>Basidiomycota</taxon>
        <taxon>Ustilaginomycotina</taxon>
        <taxon>Exobasidiomycetes</taxon>
        <taxon>Microstromatales</taxon>
        <taxon>Microstromatales incertae sedis</taxon>
        <taxon>Pseudomicrostroma</taxon>
    </lineage>
</organism>
<dbReference type="OrthoDB" id="21449at2759"/>
<dbReference type="InterPro" id="IPR037782">
    <property type="entry name" value="Spt7"/>
</dbReference>
<dbReference type="GO" id="GO:0005198">
    <property type="term" value="F:structural molecule activity"/>
    <property type="evidence" value="ECO:0007669"/>
    <property type="project" value="TreeGrafter"/>
</dbReference>
<feature type="compositionally biased region" description="Basic and acidic residues" evidence="3">
    <location>
        <begin position="723"/>
        <end position="732"/>
    </location>
</feature>
<feature type="region of interest" description="Disordered" evidence="3">
    <location>
        <begin position="858"/>
        <end position="916"/>
    </location>
</feature>
<evidence type="ECO:0000256" key="3">
    <source>
        <dbReference type="SAM" id="MobiDB-lite"/>
    </source>
</evidence>
<feature type="compositionally biased region" description="Polar residues" evidence="3">
    <location>
        <begin position="218"/>
        <end position="227"/>
    </location>
</feature>
<evidence type="ECO:0000256" key="1">
    <source>
        <dbReference type="ARBA" id="ARBA00023117"/>
    </source>
</evidence>
<dbReference type="Proteomes" id="UP000245942">
    <property type="component" value="Unassembled WGS sequence"/>
</dbReference>
<dbReference type="CDD" id="cd22927">
    <property type="entry name" value="HFD_SPT7"/>
    <property type="match status" value="1"/>
</dbReference>
<feature type="compositionally biased region" description="Basic residues" evidence="3">
    <location>
        <begin position="766"/>
        <end position="775"/>
    </location>
</feature>
<dbReference type="PRINTS" id="PR00503">
    <property type="entry name" value="BROMODOMAIN"/>
</dbReference>
<dbReference type="GeneID" id="37016047"/>
<dbReference type="STRING" id="1684307.A0A316U6G5"/>
<evidence type="ECO:0000256" key="2">
    <source>
        <dbReference type="PROSITE-ProRule" id="PRU00035"/>
    </source>
</evidence>
<dbReference type="PROSITE" id="PS00633">
    <property type="entry name" value="BROMODOMAIN_1"/>
    <property type="match status" value="1"/>
</dbReference>
<feature type="compositionally biased region" description="Basic residues" evidence="3">
    <location>
        <begin position="906"/>
        <end position="916"/>
    </location>
</feature>
<reference evidence="5 6" key="1">
    <citation type="journal article" date="2018" name="Mol. Biol. Evol.">
        <title>Broad Genomic Sampling Reveals a Smut Pathogenic Ancestry of the Fungal Clade Ustilaginomycotina.</title>
        <authorList>
            <person name="Kijpornyongpan T."/>
            <person name="Mondo S.J."/>
            <person name="Barry K."/>
            <person name="Sandor L."/>
            <person name="Lee J."/>
            <person name="Lipzen A."/>
            <person name="Pangilinan J."/>
            <person name="LaButti K."/>
            <person name="Hainaut M."/>
            <person name="Henrissat B."/>
            <person name="Grigoriev I.V."/>
            <person name="Spatafora J.W."/>
            <person name="Aime M.C."/>
        </authorList>
    </citation>
    <scope>NUCLEOTIDE SEQUENCE [LARGE SCALE GENOMIC DNA]</scope>
    <source>
        <strain evidence="5 6">MCA 4718</strain>
    </source>
</reference>
<dbReference type="SMART" id="SM00297">
    <property type="entry name" value="BROMO"/>
    <property type="match status" value="1"/>
</dbReference>
<feature type="compositionally biased region" description="Polar residues" evidence="3">
    <location>
        <begin position="393"/>
        <end position="409"/>
    </location>
</feature>
<keyword evidence="1 2" id="KW-0103">Bromodomain</keyword>
<feature type="compositionally biased region" description="Gly residues" evidence="3">
    <location>
        <begin position="812"/>
        <end position="826"/>
    </location>
</feature>
<feature type="compositionally biased region" description="Acidic residues" evidence="3">
    <location>
        <begin position="781"/>
        <end position="807"/>
    </location>
</feature>
<feature type="compositionally biased region" description="Gly residues" evidence="3">
    <location>
        <begin position="888"/>
        <end position="905"/>
    </location>
</feature>
<dbReference type="Gene3D" id="1.10.20.10">
    <property type="entry name" value="Histone, subunit A"/>
    <property type="match status" value="1"/>
</dbReference>
<dbReference type="Gene3D" id="1.20.920.10">
    <property type="entry name" value="Bromodomain-like"/>
    <property type="match status" value="1"/>
</dbReference>
<protein>
    <recommendedName>
        <fullName evidence="4">Bromo domain-containing protein</fullName>
    </recommendedName>
</protein>
<dbReference type="InterPro" id="IPR036427">
    <property type="entry name" value="Bromodomain-like_sf"/>
</dbReference>
<feature type="region of interest" description="Disordered" evidence="3">
    <location>
        <begin position="472"/>
        <end position="521"/>
    </location>
</feature>
<dbReference type="Pfam" id="PF00439">
    <property type="entry name" value="Bromodomain"/>
    <property type="match status" value="1"/>
</dbReference>
<dbReference type="AlphaFoldDB" id="A0A316U6G5"/>
<dbReference type="PANTHER" id="PTHR47343">
    <property type="entry name" value="TRANSCRIPTIONAL ACTIVATOR SPT7"/>
    <property type="match status" value="1"/>
</dbReference>
<dbReference type="InterPro" id="IPR018359">
    <property type="entry name" value="Bromodomain_CS"/>
</dbReference>
<keyword evidence="6" id="KW-1185">Reference proteome</keyword>
<dbReference type="PROSITE" id="PS50014">
    <property type="entry name" value="BROMODOMAIN_2"/>
    <property type="match status" value="1"/>
</dbReference>
<feature type="region of interest" description="Disordered" evidence="3">
    <location>
        <begin position="766"/>
        <end position="830"/>
    </location>
</feature>
<gene>
    <name evidence="5" type="ORF">BCV69DRAFT_299292</name>
</gene>
<evidence type="ECO:0000259" key="4">
    <source>
        <dbReference type="PROSITE" id="PS50014"/>
    </source>
</evidence>
<dbReference type="GO" id="GO:0000124">
    <property type="term" value="C:SAGA complex"/>
    <property type="evidence" value="ECO:0007669"/>
    <property type="project" value="InterPro"/>
</dbReference>
<dbReference type="EMBL" id="KZ819327">
    <property type="protein sequence ID" value="PWN20819.1"/>
    <property type="molecule type" value="Genomic_DNA"/>
</dbReference>
<sequence length="916" mass="99121">MTASDADMSPFPFVHSSLRPVPQYLLQAIESSRHRVDLSDADLTKLLTDVQKSRDDRTLLHDSLERLLHDLRAQSHSQAFLTRVNKRDAPDYYDVIKNPMDLGLMLKNVKSGKYRSKEAFRKDLDLIWDNCLLYNNEPTHPLRISANLMRKRSHDLLSYIQDSHDVKSALNEWVATHTSLTPAEAKALQRGDITAVPGITQNTTSTFLGPVAAAAASTPSAQLQGPSVPSPVARETSAAGPSTLVDEKPFEEQRAFTVGSGASLAETAVADRRKDERNLWVLQNLLGHDWSPAYPSETSLGKRRMVVQPVFEAETDDAEVEDIVRSLAGGNAVEASSSFNAVSGASSAVYASPSTRARFAMSRLQQSVFVEEQRDGRRRSNGLRQKQRKSRTEATQTNGDASALQQGSPSVAHGDSKAPQRRRGVDCMKRNIKTHGRMHRLKRKFDFLDYCIDNDQPLPSSLLIDSDEEVDDLTSTQRLEEEDVKPHWSSSQYPASLTRRGPSLHVNGMEASSLPNSHPSASGRLDAHPFPHISLPEARSALRDRVSLLCGNAGFASSHSRPLDILSSVLEEFLCSLGRSLRLYLDRYASTTMSAEEILLHTLHTTSSVGPNELEKYLFDDTVRYSNRLEDLKRKMEYSWKERIAIGEEKLVSEEDARFFGAEGSEDLMVGNIPSALDDDFFGFKALGLDQELGMANLTIPARLFRGRGGAAGRRPGEAGGAGKEKEGEKEAFPSPPPFIRISECALPAQIGLLRGFYRDLLHRRGHRGREKRQRQREGTGDADDEADGEEEEDDDEGVLAVSDDEGERAAGSGGGGSGTRGGGGAASSAAGLKIGQAGIMPKRDFWVDPSVLARNSAAGNASAGGAGTQVGSSGTLFAGAGTSTYNGKGGGGGGGGATGKAKGGPGKKGRTKKDG</sequence>
<dbReference type="GO" id="GO:0046695">
    <property type="term" value="C:SLIK (SAGA-like) complex"/>
    <property type="evidence" value="ECO:0007669"/>
    <property type="project" value="InterPro"/>
</dbReference>
<accession>A0A316U6G5</accession>
<feature type="region of interest" description="Disordered" evidence="3">
    <location>
        <begin position="707"/>
        <end position="737"/>
    </location>
</feature>
<dbReference type="InterPro" id="IPR009072">
    <property type="entry name" value="Histone-fold"/>
</dbReference>
<feature type="region of interest" description="Disordered" evidence="3">
    <location>
        <begin position="370"/>
        <end position="425"/>
    </location>
</feature>
<dbReference type="InterPro" id="IPR001487">
    <property type="entry name" value="Bromodomain"/>
</dbReference>
<dbReference type="PANTHER" id="PTHR47343:SF1">
    <property type="entry name" value="TRANSCRIPTIONAL ACTIVATOR SPT7"/>
    <property type="match status" value="1"/>
</dbReference>
<dbReference type="GO" id="GO:0006357">
    <property type="term" value="P:regulation of transcription by RNA polymerase II"/>
    <property type="evidence" value="ECO:0007669"/>
    <property type="project" value="TreeGrafter"/>
</dbReference>
<feature type="compositionally biased region" description="Basic and acidic residues" evidence="3">
    <location>
        <begin position="414"/>
        <end position="425"/>
    </location>
</feature>
<evidence type="ECO:0000313" key="5">
    <source>
        <dbReference type="EMBL" id="PWN20819.1"/>
    </source>
</evidence>
<feature type="compositionally biased region" description="Gly residues" evidence="3">
    <location>
        <begin position="707"/>
        <end position="722"/>
    </location>
</feature>
<dbReference type="GO" id="GO:0006325">
    <property type="term" value="P:chromatin organization"/>
    <property type="evidence" value="ECO:0007669"/>
    <property type="project" value="UniProtKB-ARBA"/>
</dbReference>
<evidence type="ECO:0000313" key="6">
    <source>
        <dbReference type="Proteomes" id="UP000245942"/>
    </source>
</evidence>
<dbReference type="RefSeq" id="XP_025347979.1">
    <property type="nucleotide sequence ID" value="XM_025494313.1"/>
</dbReference>
<dbReference type="GO" id="GO:0046982">
    <property type="term" value="F:protein heterodimerization activity"/>
    <property type="evidence" value="ECO:0007669"/>
    <property type="project" value="InterPro"/>
</dbReference>
<proteinExistence type="predicted"/>
<name>A0A316U6G5_9BASI</name>
<feature type="region of interest" description="Disordered" evidence="3">
    <location>
        <begin position="218"/>
        <end position="242"/>
    </location>
</feature>
<feature type="compositionally biased region" description="Basic residues" evidence="3">
    <location>
        <begin position="376"/>
        <end position="389"/>
    </location>
</feature>
<dbReference type="SUPFAM" id="SSF47370">
    <property type="entry name" value="Bromodomain"/>
    <property type="match status" value="1"/>
</dbReference>
<feature type="domain" description="Bromo" evidence="4">
    <location>
        <begin position="72"/>
        <end position="142"/>
    </location>
</feature>